<reference evidence="1" key="1">
    <citation type="submission" date="2020-10" db="EMBL/GenBank/DDBJ databases">
        <authorList>
            <person name="Gilroy R."/>
        </authorList>
    </citation>
    <scope>NUCLEOTIDE SEQUENCE</scope>
    <source>
        <strain evidence="1">2478</strain>
    </source>
</reference>
<gene>
    <name evidence="1" type="ORF">IAB80_06730</name>
</gene>
<dbReference type="EMBL" id="JADILZ010000060">
    <property type="protein sequence ID" value="MBO8478564.1"/>
    <property type="molecule type" value="Genomic_DNA"/>
</dbReference>
<evidence type="ECO:0000313" key="2">
    <source>
        <dbReference type="Proteomes" id="UP000823771"/>
    </source>
</evidence>
<dbReference type="InterPro" id="IPR036286">
    <property type="entry name" value="LexA/Signal_pep-like_sf"/>
</dbReference>
<comment type="caution">
    <text evidence="1">The sequence shown here is derived from an EMBL/GenBank/DDBJ whole genome shotgun (WGS) entry which is preliminary data.</text>
</comment>
<dbReference type="CDD" id="cd06462">
    <property type="entry name" value="Peptidase_S24_S26"/>
    <property type="match status" value="1"/>
</dbReference>
<sequence length="158" mass="17794">MSGFCHTDGRSVPNSEFFADIAALFREGWPVTLRTKGSSMFPFIYGGRDEVTLVSPVTVRKGDIVLARISGGTHVLHRVIAVSSGTLVLMGDGNVRQEERCRAEDVIGVVTVVVRDGRSVDCSSRTWRFFSAAWIMLLPVRRYLLWGLRRLYRINNRF</sequence>
<dbReference type="AlphaFoldDB" id="A0A9D9NLX2"/>
<name>A0A9D9NLX2_9BACT</name>
<reference evidence="1" key="2">
    <citation type="journal article" date="2021" name="PeerJ">
        <title>Extensive microbial diversity within the chicken gut microbiome revealed by metagenomics and culture.</title>
        <authorList>
            <person name="Gilroy R."/>
            <person name="Ravi A."/>
            <person name="Getino M."/>
            <person name="Pursley I."/>
            <person name="Horton D.L."/>
            <person name="Alikhan N.F."/>
            <person name="Baker D."/>
            <person name="Gharbi K."/>
            <person name="Hall N."/>
            <person name="Watson M."/>
            <person name="Adriaenssens E.M."/>
            <person name="Foster-Nyarko E."/>
            <person name="Jarju S."/>
            <person name="Secka A."/>
            <person name="Antonio M."/>
            <person name="Oren A."/>
            <person name="Chaudhuri R.R."/>
            <person name="La Ragione R."/>
            <person name="Hildebrand F."/>
            <person name="Pallen M.J."/>
        </authorList>
    </citation>
    <scope>NUCLEOTIDE SEQUENCE</scope>
    <source>
        <strain evidence="1">2478</strain>
    </source>
</reference>
<proteinExistence type="predicted"/>
<dbReference type="SUPFAM" id="SSF51306">
    <property type="entry name" value="LexA/Signal peptidase"/>
    <property type="match status" value="1"/>
</dbReference>
<evidence type="ECO:0000313" key="1">
    <source>
        <dbReference type="EMBL" id="MBO8478564.1"/>
    </source>
</evidence>
<protein>
    <submittedName>
        <fullName evidence="1">S24/S26 family peptidase</fullName>
    </submittedName>
</protein>
<accession>A0A9D9NLX2</accession>
<organism evidence="1 2">
    <name type="scientific">Candidatus Cryptobacteroides excrementipullorum</name>
    <dbReference type="NCBI Taxonomy" id="2840761"/>
    <lineage>
        <taxon>Bacteria</taxon>
        <taxon>Pseudomonadati</taxon>
        <taxon>Bacteroidota</taxon>
        <taxon>Bacteroidia</taxon>
        <taxon>Bacteroidales</taxon>
        <taxon>Candidatus Cryptobacteroides</taxon>
    </lineage>
</organism>
<dbReference type="Proteomes" id="UP000823771">
    <property type="component" value="Unassembled WGS sequence"/>
</dbReference>